<dbReference type="RefSeq" id="WP_089243383.1">
    <property type="nucleotide sequence ID" value="NZ_FZPH01000001.1"/>
</dbReference>
<keyword evidence="9" id="KW-0862">Zinc</keyword>
<dbReference type="OrthoDB" id="100605at2"/>
<dbReference type="GO" id="GO:0008237">
    <property type="term" value="F:metallopeptidase activity"/>
    <property type="evidence" value="ECO:0007669"/>
    <property type="project" value="UniProtKB-KW"/>
</dbReference>
<evidence type="ECO:0000256" key="9">
    <source>
        <dbReference type="ARBA" id="ARBA00022833"/>
    </source>
</evidence>
<evidence type="ECO:0000256" key="6">
    <source>
        <dbReference type="ARBA" id="ARBA00022670"/>
    </source>
</evidence>
<dbReference type="Pfam" id="PF01433">
    <property type="entry name" value="Peptidase_M1"/>
    <property type="match status" value="1"/>
</dbReference>
<protein>
    <recommendedName>
        <fullName evidence="5">Aminopeptidase N</fullName>
        <ecNumber evidence="4">3.4.11.2</ecNumber>
    </recommendedName>
    <alternativeName>
        <fullName evidence="11">Alanine aminopeptidase</fullName>
    </alternativeName>
    <alternativeName>
        <fullName evidence="12">Lysyl aminopeptidase</fullName>
    </alternativeName>
</protein>
<dbReference type="InterPro" id="IPR001930">
    <property type="entry name" value="Peptidase_M1"/>
</dbReference>
<dbReference type="InterPro" id="IPR045357">
    <property type="entry name" value="Aminopeptidase_N-like_N"/>
</dbReference>
<feature type="region of interest" description="Disordered" evidence="13">
    <location>
        <begin position="479"/>
        <end position="506"/>
    </location>
</feature>
<dbReference type="GO" id="GO:0008270">
    <property type="term" value="F:zinc ion binding"/>
    <property type="evidence" value="ECO:0007669"/>
    <property type="project" value="InterPro"/>
</dbReference>
<dbReference type="GO" id="GO:0016285">
    <property type="term" value="F:alanyl aminopeptidase activity"/>
    <property type="evidence" value="ECO:0007669"/>
    <property type="project" value="UniProtKB-EC"/>
</dbReference>
<evidence type="ECO:0000256" key="2">
    <source>
        <dbReference type="ARBA" id="ARBA00001947"/>
    </source>
</evidence>
<comment type="cofactor">
    <cofactor evidence="2">
        <name>Zn(2+)</name>
        <dbReference type="ChEBI" id="CHEBI:29105"/>
    </cofactor>
</comment>
<name>A0A239FTK8_9ACTN</name>
<dbReference type="InterPro" id="IPR014782">
    <property type="entry name" value="Peptidase_M1_dom"/>
</dbReference>
<dbReference type="PRINTS" id="PR00756">
    <property type="entry name" value="ALADIPTASE"/>
</dbReference>
<keyword evidence="6" id="KW-0645">Protease</keyword>
<dbReference type="InterPro" id="IPR050344">
    <property type="entry name" value="Peptidase_M1_aminopeptidases"/>
</dbReference>
<evidence type="ECO:0000256" key="13">
    <source>
        <dbReference type="SAM" id="MobiDB-lite"/>
    </source>
</evidence>
<dbReference type="Pfam" id="PF17900">
    <property type="entry name" value="Peptidase_M1_N"/>
    <property type="match status" value="1"/>
</dbReference>
<dbReference type="Proteomes" id="UP000198362">
    <property type="component" value="Unassembled WGS sequence"/>
</dbReference>
<dbReference type="Gene3D" id="1.10.390.10">
    <property type="entry name" value="Neutral Protease Domain 2"/>
    <property type="match status" value="1"/>
</dbReference>
<evidence type="ECO:0000256" key="10">
    <source>
        <dbReference type="ARBA" id="ARBA00023049"/>
    </source>
</evidence>
<dbReference type="GO" id="GO:0006508">
    <property type="term" value="P:proteolysis"/>
    <property type="evidence" value="ECO:0007669"/>
    <property type="project" value="UniProtKB-KW"/>
</dbReference>
<evidence type="ECO:0000313" key="17">
    <source>
        <dbReference type="Proteomes" id="UP000198362"/>
    </source>
</evidence>
<keyword evidence="10" id="KW-0482">Metalloprotease</keyword>
<feature type="domain" description="Peptidase M1 membrane alanine aminopeptidase" evidence="14">
    <location>
        <begin position="330"/>
        <end position="472"/>
    </location>
</feature>
<evidence type="ECO:0000256" key="5">
    <source>
        <dbReference type="ARBA" id="ARBA00015611"/>
    </source>
</evidence>
<dbReference type="EC" id="3.4.11.2" evidence="4"/>
<organism evidence="16 17">
    <name type="scientific">Asanoa hainanensis</name>
    <dbReference type="NCBI Taxonomy" id="560556"/>
    <lineage>
        <taxon>Bacteria</taxon>
        <taxon>Bacillati</taxon>
        <taxon>Actinomycetota</taxon>
        <taxon>Actinomycetes</taxon>
        <taxon>Micromonosporales</taxon>
        <taxon>Micromonosporaceae</taxon>
        <taxon>Asanoa</taxon>
    </lineage>
</organism>
<evidence type="ECO:0000256" key="1">
    <source>
        <dbReference type="ARBA" id="ARBA00000098"/>
    </source>
</evidence>
<keyword evidence="17" id="KW-1185">Reference proteome</keyword>
<evidence type="ECO:0000256" key="8">
    <source>
        <dbReference type="ARBA" id="ARBA00022801"/>
    </source>
</evidence>
<comment type="similarity">
    <text evidence="3">Belongs to the peptidase M1 family.</text>
</comment>
<evidence type="ECO:0000313" key="16">
    <source>
        <dbReference type="EMBL" id="SNS59888.1"/>
    </source>
</evidence>
<dbReference type="AlphaFoldDB" id="A0A239FTK8"/>
<dbReference type="PANTHER" id="PTHR11533:SF297">
    <property type="entry name" value="AMINOPEPTIDASE N"/>
    <property type="match status" value="1"/>
</dbReference>
<evidence type="ECO:0000256" key="7">
    <source>
        <dbReference type="ARBA" id="ARBA00022723"/>
    </source>
</evidence>
<proteinExistence type="inferred from homology"/>
<dbReference type="SUPFAM" id="SSF63737">
    <property type="entry name" value="Leukotriene A4 hydrolase N-terminal domain"/>
    <property type="match status" value="1"/>
</dbReference>
<gene>
    <name evidence="16" type="ORF">SAMN05421812_10160</name>
</gene>
<evidence type="ECO:0000259" key="14">
    <source>
        <dbReference type="Pfam" id="PF01433"/>
    </source>
</evidence>
<dbReference type="InterPro" id="IPR042097">
    <property type="entry name" value="Aminopeptidase_N-like_N_sf"/>
</dbReference>
<dbReference type="CDD" id="cd09603">
    <property type="entry name" value="M1_APN_like"/>
    <property type="match status" value="1"/>
</dbReference>
<keyword evidence="7" id="KW-0479">Metal-binding</keyword>
<evidence type="ECO:0000256" key="11">
    <source>
        <dbReference type="ARBA" id="ARBA00029811"/>
    </source>
</evidence>
<dbReference type="PANTHER" id="PTHR11533">
    <property type="entry name" value="PROTEASE M1 ZINC METALLOPROTEASE"/>
    <property type="match status" value="1"/>
</dbReference>
<sequence length="506" mass="55329">MGRSWVSRVKVGTVLGLVLVVGAVPVGPPASAADPVFRPGAASLNDVLMPGLGNGGYDVGNYDIRLRWAPDTGRLNGKTTVTATATRNLSRFNLDFALPVTAVTVNGEAATFTQRDWGDYVNHRELEITPARGLPKGTGMSVVVTYAGRPADVMIEFYDSGWRSTPTGSIVWNEPDPVSEWWFPANAHPSDKATYDVRVTAPAGLTAITNGRLLSRVVDGDLATAHWRSDDPMATYLTMLAIGSYTVETGTVLGSVPAYYAYETSNGIINDRARRDISRTPEVLAFLQRKWGKYPFTAAGAVVTGEPYGSALEIQTRPVYQGGRWRNSVDNVWVVVHENAHQWYGDSVTARTWSDLWLAEGFATYSEWEWSQDQGTGTAQELFDYYYATAPAGDPMWASPLNAPPYPLDRSAYQRGAMLLQALRNRVGDADFYQIMRTWAARHRHDNADSADFVTHASSLSGQDLTSFFQAWLHDARRPDPTVDNGFPTGAPARPKQAPPAAAARS</sequence>
<comment type="catalytic activity">
    <reaction evidence="1">
        <text>Release of an N-terminal amino acid, Xaa-|-Yaa- from a peptide, amide or arylamide. Xaa is preferably Ala, but may be most amino acids including Pro (slow action). When a terminal hydrophobic residue is followed by a prolyl residue, the two may be released as an intact Xaa-Pro dipeptide.</text>
        <dbReference type="EC" id="3.4.11.2"/>
    </reaction>
</comment>
<accession>A0A239FTK8</accession>
<feature type="domain" description="Aminopeptidase N-like N-terminal" evidence="15">
    <location>
        <begin position="61"/>
        <end position="237"/>
    </location>
</feature>
<dbReference type="Gene3D" id="2.60.40.1730">
    <property type="entry name" value="tricorn interacting facor f3 domain"/>
    <property type="match status" value="1"/>
</dbReference>
<evidence type="ECO:0000256" key="12">
    <source>
        <dbReference type="ARBA" id="ARBA00031533"/>
    </source>
</evidence>
<dbReference type="SUPFAM" id="SSF55486">
    <property type="entry name" value="Metalloproteases ('zincins'), catalytic domain"/>
    <property type="match status" value="1"/>
</dbReference>
<reference evidence="16 17" key="1">
    <citation type="submission" date="2017-06" db="EMBL/GenBank/DDBJ databases">
        <authorList>
            <person name="Kim H.J."/>
            <person name="Triplett B.A."/>
        </authorList>
    </citation>
    <scope>NUCLEOTIDE SEQUENCE [LARGE SCALE GENOMIC DNA]</scope>
    <source>
        <strain evidence="16 17">CGMCC 4.5593</strain>
    </source>
</reference>
<dbReference type="EMBL" id="FZPH01000001">
    <property type="protein sequence ID" value="SNS59888.1"/>
    <property type="molecule type" value="Genomic_DNA"/>
</dbReference>
<evidence type="ECO:0000256" key="4">
    <source>
        <dbReference type="ARBA" id="ARBA00012564"/>
    </source>
</evidence>
<evidence type="ECO:0000259" key="15">
    <source>
        <dbReference type="Pfam" id="PF17900"/>
    </source>
</evidence>
<keyword evidence="8" id="KW-0378">Hydrolase</keyword>
<feature type="compositionally biased region" description="Low complexity" evidence="13">
    <location>
        <begin position="491"/>
        <end position="506"/>
    </location>
</feature>
<dbReference type="InterPro" id="IPR027268">
    <property type="entry name" value="Peptidase_M4/M1_CTD_sf"/>
</dbReference>
<evidence type="ECO:0000256" key="3">
    <source>
        <dbReference type="ARBA" id="ARBA00010136"/>
    </source>
</evidence>